<dbReference type="Pfam" id="PF00561">
    <property type="entry name" value="Abhydrolase_1"/>
    <property type="match status" value="1"/>
</dbReference>
<evidence type="ECO:0000256" key="1">
    <source>
        <dbReference type="ARBA" id="ARBA00022801"/>
    </source>
</evidence>
<dbReference type="RefSeq" id="WP_344418577.1">
    <property type="nucleotide sequence ID" value="NZ_BAAAQK010000012.1"/>
</dbReference>
<dbReference type="InterPro" id="IPR050266">
    <property type="entry name" value="AB_hydrolase_sf"/>
</dbReference>
<dbReference type="GO" id="GO:0016787">
    <property type="term" value="F:hydrolase activity"/>
    <property type="evidence" value="ECO:0007669"/>
    <property type="project" value="UniProtKB-KW"/>
</dbReference>
<protein>
    <submittedName>
        <fullName evidence="3">Alpha/beta fold hydrolase</fullName>
    </submittedName>
</protein>
<gene>
    <name evidence="3" type="ORF">GCM10009836_38330</name>
</gene>
<dbReference type="InterPro" id="IPR000073">
    <property type="entry name" value="AB_hydrolase_1"/>
</dbReference>
<dbReference type="InterPro" id="IPR029058">
    <property type="entry name" value="AB_hydrolase_fold"/>
</dbReference>
<dbReference type="PRINTS" id="PR00111">
    <property type="entry name" value="ABHYDROLASE"/>
</dbReference>
<dbReference type="Proteomes" id="UP001500449">
    <property type="component" value="Unassembled WGS sequence"/>
</dbReference>
<organism evidence="3 4">
    <name type="scientific">Pseudonocardia ailaonensis</name>
    <dbReference type="NCBI Taxonomy" id="367279"/>
    <lineage>
        <taxon>Bacteria</taxon>
        <taxon>Bacillati</taxon>
        <taxon>Actinomycetota</taxon>
        <taxon>Actinomycetes</taxon>
        <taxon>Pseudonocardiales</taxon>
        <taxon>Pseudonocardiaceae</taxon>
        <taxon>Pseudonocardia</taxon>
    </lineage>
</organism>
<name>A0ABN2N7T4_9PSEU</name>
<evidence type="ECO:0000313" key="4">
    <source>
        <dbReference type="Proteomes" id="UP001500449"/>
    </source>
</evidence>
<sequence length="276" mass="28980">MPYLETGGARIAYTDTGTPTGRPDAPTVVFGHGLLFGGWMFRHQVRTLRGSHRCVTLDWRGQGASPAAGPSDMDTLALDAAAVVEALGSGPVHWVGLSMGGFVGLRLAARRAELLRSLTLLGTSADAEEPAAARQYGRLGAVQRLVGVRPIASRITPLLFGSDADPALVREWLVRLDTADRAGIRAAVRGVAERASVAGELSAIGVPTLIATGDQDRATPPDRARAIHAGIPGSRLAVLEGCGHTSALERPAEVTRLLHAFLHEVDRTSCVRGTVP</sequence>
<reference evidence="3 4" key="1">
    <citation type="journal article" date="2019" name="Int. J. Syst. Evol. Microbiol.">
        <title>The Global Catalogue of Microorganisms (GCM) 10K type strain sequencing project: providing services to taxonomists for standard genome sequencing and annotation.</title>
        <authorList>
            <consortium name="The Broad Institute Genomics Platform"/>
            <consortium name="The Broad Institute Genome Sequencing Center for Infectious Disease"/>
            <person name="Wu L."/>
            <person name="Ma J."/>
        </authorList>
    </citation>
    <scope>NUCLEOTIDE SEQUENCE [LARGE SCALE GENOMIC DNA]</scope>
    <source>
        <strain evidence="3 4">JCM 16009</strain>
    </source>
</reference>
<evidence type="ECO:0000259" key="2">
    <source>
        <dbReference type="Pfam" id="PF00561"/>
    </source>
</evidence>
<feature type="domain" description="AB hydrolase-1" evidence="2">
    <location>
        <begin position="26"/>
        <end position="251"/>
    </location>
</feature>
<accession>A0ABN2N7T4</accession>
<keyword evidence="1 3" id="KW-0378">Hydrolase</keyword>
<comment type="caution">
    <text evidence="3">The sequence shown here is derived from an EMBL/GenBank/DDBJ whole genome shotgun (WGS) entry which is preliminary data.</text>
</comment>
<dbReference type="PANTHER" id="PTHR43798:SF31">
    <property type="entry name" value="AB HYDROLASE SUPERFAMILY PROTEIN YCLE"/>
    <property type="match status" value="1"/>
</dbReference>
<dbReference type="EMBL" id="BAAAQK010000012">
    <property type="protein sequence ID" value="GAA1854595.1"/>
    <property type="molecule type" value="Genomic_DNA"/>
</dbReference>
<evidence type="ECO:0000313" key="3">
    <source>
        <dbReference type="EMBL" id="GAA1854595.1"/>
    </source>
</evidence>
<dbReference type="Gene3D" id="3.40.50.1820">
    <property type="entry name" value="alpha/beta hydrolase"/>
    <property type="match status" value="1"/>
</dbReference>
<proteinExistence type="predicted"/>
<dbReference type="SUPFAM" id="SSF53474">
    <property type="entry name" value="alpha/beta-Hydrolases"/>
    <property type="match status" value="1"/>
</dbReference>
<dbReference type="PANTHER" id="PTHR43798">
    <property type="entry name" value="MONOACYLGLYCEROL LIPASE"/>
    <property type="match status" value="1"/>
</dbReference>
<keyword evidence="4" id="KW-1185">Reference proteome</keyword>